<keyword evidence="2" id="KW-0732">Signal</keyword>
<name>A0ABN9AMV9_9NEOB</name>
<evidence type="ECO:0000313" key="3">
    <source>
        <dbReference type="EMBL" id="CAI9535118.1"/>
    </source>
</evidence>
<keyword evidence="4" id="KW-1185">Reference proteome</keyword>
<proteinExistence type="predicted"/>
<accession>A0ABN9AMV9</accession>
<comment type="caution">
    <text evidence="3">The sequence shown here is derived from an EMBL/GenBank/DDBJ whole genome shotgun (WGS) entry which is preliminary data.</text>
</comment>
<evidence type="ECO:0000256" key="1">
    <source>
        <dbReference type="SAM" id="MobiDB-lite"/>
    </source>
</evidence>
<gene>
    <name evidence="3" type="ORF">SPARVUS_LOCUS797702</name>
</gene>
<feature type="non-terminal residue" evidence="3">
    <location>
        <position position="1"/>
    </location>
</feature>
<dbReference type="EMBL" id="CATNWA010000243">
    <property type="protein sequence ID" value="CAI9535118.1"/>
    <property type="molecule type" value="Genomic_DNA"/>
</dbReference>
<protein>
    <submittedName>
        <fullName evidence="3">Uncharacterized protein</fullName>
    </submittedName>
</protein>
<feature type="chain" id="PRO_5045432298" evidence="2">
    <location>
        <begin position="26"/>
        <end position="101"/>
    </location>
</feature>
<feature type="region of interest" description="Disordered" evidence="1">
    <location>
        <begin position="28"/>
        <end position="47"/>
    </location>
</feature>
<reference evidence="3" key="1">
    <citation type="submission" date="2023-05" db="EMBL/GenBank/DDBJ databases">
        <authorList>
            <person name="Stuckert A."/>
        </authorList>
    </citation>
    <scope>NUCLEOTIDE SEQUENCE</scope>
</reference>
<dbReference type="Proteomes" id="UP001162483">
    <property type="component" value="Unassembled WGS sequence"/>
</dbReference>
<evidence type="ECO:0000313" key="4">
    <source>
        <dbReference type="Proteomes" id="UP001162483"/>
    </source>
</evidence>
<feature type="signal peptide" evidence="2">
    <location>
        <begin position="1"/>
        <end position="25"/>
    </location>
</feature>
<evidence type="ECO:0000256" key="2">
    <source>
        <dbReference type="SAM" id="SignalP"/>
    </source>
</evidence>
<organism evidence="3 4">
    <name type="scientific">Staurois parvus</name>
    <dbReference type="NCBI Taxonomy" id="386267"/>
    <lineage>
        <taxon>Eukaryota</taxon>
        <taxon>Metazoa</taxon>
        <taxon>Chordata</taxon>
        <taxon>Craniata</taxon>
        <taxon>Vertebrata</taxon>
        <taxon>Euteleostomi</taxon>
        <taxon>Amphibia</taxon>
        <taxon>Batrachia</taxon>
        <taxon>Anura</taxon>
        <taxon>Neobatrachia</taxon>
        <taxon>Ranoidea</taxon>
        <taxon>Ranidae</taxon>
        <taxon>Staurois</taxon>
    </lineage>
</organism>
<feature type="non-terminal residue" evidence="3">
    <location>
        <position position="101"/>
    </location>
</feature>
<sequence length="101" mass="10774">RSSCFNPRFTSVRVVLLRVCTKICAATPPTQRNADPRAGSITSNDTPPALENATILGTEVPVQAAFSKEVQGLLPCVSQGTGVHSNKWALVSQGRTDHLET</sequence>